<reference evidence="1" key="1">
    <citation type="submission" date="2020-08" db="EMBL/GenBank/DDBJ databases">
        <title>Multicomponent nature underlies the extraordinary mechanical properties of spider dragline silk.</title>
        <authorList>
            <person name="Kono N."/>
            <person name="Nakamura H."/>
            <person name="Mori M."/>
            <person name="Yoshida Y."/>
            <person name="Ohtoshi R."/>
            <person name="Malay A.D."/>
            <person name="Moran D.A.P."/>
            <person name="Tomita M."/>
            <person name="Numata K."/>
            <person name="Arakawa K."/>
        </authorList>
    </citation>
    <scope>NUCLEOTIDE SEQUENCE</scope>
</reference>
<dbReference type="Proteomes" id="UP000887013">
    <property type="component" value="Unassembled WGS sequence"/>
</dbReference>
<evidence type="ECO:0000313" key="2">
    <source>
        <dbReference type="Proteomes" id="UP000887013"/>
    </source>
</evidence>
<accession>A0A8X6QXJ1</accession>
<sequence length="94" mass="10907">MNIALRNLYPSRSPGPDNIYGKRIQYLPQRGKRSLLEIFNVSWKYGKTPLLLETCPYYIIPIRKSEKLAGTSDSFRLIALTSVSCELMERKIFH</sequence>
<gene>
    <name evidence="1" type="ORF">NPIL_591531</name>
</gene>
<dbReference type="AlphaFoldDB" id="A0A8X6QXJ1"/>
<protein>
    <submittedName>
        <fullName evidence="1">Uncharacterized protein</fullName>
    </submittedName>
</protein>
<comment type="caution">
    <text evidence="1">The sequence shown here is derived from an EMBL/GenBank/DDBJ whole genome shotgun (WGS) entry which is preliminary data.</text>
</comment>
<dbReference type="EMBL" id="BMAW01034875">
    <property type="protein sequence ID" value="GFU37071.1"/>
    <property type="molecule type" value="Genomic_DNA"/>
</dbReference>
<keyword evidence="2" id="KW-1185">Reference proteome</keyword>
<evidence type="ECO:0000313" key="1">
    <source>
        <dbReference type="EMBL" id="GFU37071.1"/>
    </source>
</evidence>
<proteinExistence type="predicted"/>
<dbReference type="OrthoDB" id="6630792at2759"/>
<name>A0A8X6QXJ1_NEPPI</name>
<organism evidence="1 2">
    <name type="scientific">Nephila pilipes</name>
    <name type="common">Giant wood spider</name>
    <name type="synonym">Nephila maculata</name>
    <dbReference type="NCBI Taxonomy" id="299642"/>
    <lineage>
        <taxon>Eukaryota</taxon>
        <taxon>Metazoa</taxon>
        <taxon>Ecdysozoa</taxon>
        <taxon>Arthropoda</taxon>
        <taxon>Chelicerata</taxon>
        <taxon>Arachnida</taxon>
        <taxon>Araneae</taxon>
        <taxon>Araneomorphae</taxon>
        <taxon>Entelegynae</taxon>
        <taxon>Araneoidea</taxon>
        <taxon>Nephilidae</taxon>
        <taxon>Nephila</taxon>
    </lineage>
</organism>